<comment type="caution">
    <text evidence="2">The sequence shown here is derived from an EMBL/GenBank/DDBJ whole genome shotgun (WGS) entry which is preliminary data.</text>
</comment>
<accession>A0A9D2G1P0</accession>
<feature type="transmembrane region" description="Helical" evidence="1">
    <location>
        <begin position="40"/>
        <end position="60"/>
    </location>
</feature>
<name>A0A9D2G1P0_9LACT</name>
<feature type="transmembrane region" description="Helical" evidence="1">
    <location>
        <begin position="72"/>
        <end position="90"/>
    </location>
</feature>
<sequence length="243" mass="28694">MKEWILEKLYHPVLFFFLVPMFYLVFGNIFALQYDTFRGFAFFLLYLFVLVNQMLENILLRIPKNDFEVSKPFLFGLEVLNVLLLGYFAFSYSWLAFLVLSGYTLIIQLQFLFSYYDLDHVAIITTTLLKLVLLNGFSFYVQVRFIHPRFIPIYLVLFIPFYLFEISRIDRPFKKNGLYGLVLLAYSFGIIVLWGFIRWQSLILLVTFPLASVFSTNFGRKTTSIFACIFSFVYMGLCLLTLF</sequence>
<gene>
    <name evidence="2" type="ORF">H9808_06680</name>
</gene>
<feature type="transmembrane region" description="Helical" evidence="1">
    <location>
        <begin position="121"/>
        <end position="140"/>
    </location>
</feature>
<dbReference type="Proteomes" id="UP000824106">
    <property type="component" value="Unassembled WGS sequence"/>
</dbReference>
<feature type="transmembrane region" description="Helical" evidence="1">
    <location>
        <begin position="12"/>
        <end position="34"/>
    </location>
</feature>
<organism evidence="2 3">
    <name type="scientific">Candidatus Atopostipes pullistercoris</name>
    <dbReference type="NCBI Taxonomy" id="2838467"/>
    <lineage>
        <taxon>Bacteria</taxon>
        <taxon>Bacillati</taxon>
        <taxon>Bacillota</taxon>
        <taxon>Bacilli</taxon>
        <taxon>Lactobacillales</taxon>
        <taxon>Carnobacteriaceae</taxon>
        <taxon>Atopostipes</taxon>
    </lineage>
</organism>
<evidence type="ECO:0000256" key="1">
    <source>
        <dbReference type="SAM" id="Phobius"/>
    </source>
</evidence>
<feature type="transmembrane region" description="Helical" evidence="1">
    <location>
        <begin position="225"/>
        <end position="242"/>
    </location>
</feature>
<evidence type="ECO:0000313" key="2">
    <source>
        <dbReference type="EMBL" id="HIZ71434.1"/>
    </source>
</evidence>
<feature type="transmembrane region" description="Helical" evidence="1">
    <location>
        <begin position="96"/>
        <end position="114"/>
    </location>
</feature>
<reference evidence="2" key="1">
    <citation type="journal article" date="2021" name="PeerJ">
        <title>Extensive microbial diversity within the chicken gut microbiome revealed by metagenomics and culture.</title>
        <authorList>
            <person name="Gilroy R."/>
            <person name="Ravi A."/>
            <person name="Getino M."/>
            <person name="Pursley I."/>
            <person name="Horton D.L."/>
            <person name="Alikhan N.F."/>
            <person name="Baker D."/>
            <person name="Gharbi K."/>
            <person name="Hall N."/>
            <person name="Watson M."/>
            <person name="Adriaenssens E.M."/>
            <person name="Foster-Nyarko E."/>
            <person name="Jarju S."/>
            <person name="Secka A."/>
            <person name="Antonio M."/>
            <person name="Oren A."/>
            <person name="Chaudhuri R.R."/>
            <person name="La Ragione R."/>
            <person name="Hildebrand F."/>
            <person name="Pallen M.J."/>
        </authorList>
    </citation>
    <scope>NUCLEOTIDE SEQUENCE</scope>
    <source>
        <strain evidence="2">CHK169-4300</strain>
    </source>
</reference>
<evidence type="ECO:0000313" key="3">
    <source>
        <dbReference type="Proteomes" id="UP000824106"/>
    </source>
</evidence>
<keyword evidence="1" id="KW-0472">Membrane</keyword>
<feature type="transmembrane region" description="Helical" evidence="1">
    <location>
        <begin position="176"/>
        <end position="196"/>
    </location>
</feature>
<dbReference type="AlphaFoldDB" id="A0A9D2G1P0"/>
<reference evidence="2" key="2">
    <citation type="submission" date="2021-04" db="EMBL/GenBank/DDBJ databases">
        <authorList>
            <person name="Gilroy R."/>
        </authorList>
    </citation>
    <scope>NUCLEOTIDE SEQUENCE</scope>
    <source>
        <strain evidence="2">CHK169-4300</strain>
    </source>
</reference>
<keyword evidence="1" id="KW-0812">Transmembrane</keyword>
<protein>
    <submittedName>
        <fullName evidence="2">Uncharacterized protein</fullName>
    </submittedName>
</protein>
<proteinExistence type="predicted"/>
<feature type="transmembrane region" description="Helical" evidence="1">
    <location>
        <begin position="146"/>
        <end position="164"/>
    </location>
</feature>
<dbReference type="EMBL" id="DXAZ01000107">
    <property type="protein sequence ID" value="HIZ71434.1"/>
    <property type="molecule type" value="Genomic_DNA"/>
</dbReference>
<keyword evidence="1" id="KW-1133">Transmembrane helix</keyword>